<evidence type="ECO:0000313" key="1">
    <source>
        <dbReference type="EMBL" id="KAK2024413.1"/>
    </source>
</evidence>
<organism evidence="1 2">
    <name type="scientific">Colletotrichum zoysiae</name>
    <dbReference type="NCBI Taxonomy" id="1216348"/>
    <lineage>
        <taxon>Eukaryota</taxon>
        <taxon>Fungi</taxon>
        <taxon>Dikarya</taxon>
        <taxon>Ascomycota</taxon>
        <taxon>Pezizomycotina</taxon>
        <taxon>Sordariomycetes</taxon>
        <taxon>Hypocreomycetidae</taxon>
        <taxon>Glomerellales</taxon>
        <taxon>Glomerellaceae</taxon>
        <taxon>Colletotrichum</taxon>
        <taxon>Colletotrichum graminicola species complex</taxon>
    </lineage>
</organism>
<comment type="caution">
    <text evidence="1">The sequence shown here is derived from an EMBL/GenBank/DDBJ whole genome shotgun (WGS) entry which is preliminary data.</text>
</comment>
<accession>A0AAD9H8X3</accession>
<name>A0AAD9H8X3_9PEZI</name>
<dbReference type="EMBL" id="MU842966">
    <property type="protein sequence ID" value="KAK2024413.1"/>
    <property type="molecule type" value="Genomic_DNA"/>
</dbReference>
<sequence>MAAISAMPFDPIPMGQEMHLHESSAESLHNEIPSSTLAARFDDPEAIKSLGKRWLATVKVPQGLQDPRAVKVKGILVSFKMNQFLRRDDAGRPKFIWVCTGLTLTSLAEKPRAVEVSDNGVKLLSRRTLSKLDEVDVHAPEHGFGTELHVSVQQPSA</sequence>
<reference evidence="1" key="1">
    <citation type="submission" date="2021-06" db="EMBL/GenBank/DDBJ databases">
        <title>Comparative genomics, transcriptomics and evolutionary studies reveal genomic signatures of adaptation to plant cell wall in hemibiotrophic fungi.</title>
        <authorList>
            <consortium name="DOE Joint Genome Institute"/>
            <person name="Baroncelli R."/>
            <person name="Diaz J.F."/>
            <person name="Benocci T."/>
            <person name="Peng M."/>
            <person name="Battaglia E."/>
            <person name="Haridas S."/>
            <person name="Andreopoulos W."/>
            <person name="Labutti K."/>
            <person name="Pangilinan J."/>
            <person name="Floch G.L."/>
            <person name="Makela M.R."/>
            <person name="Henrissat B."/>
            <person name="Grigoriev I.V."/>
            <person name="Crouch J.A."/>
            <person name="De Vries R.P."/>
            <person name="Sukno S.A."/>
            <person name="Thon M.R."/>
        </authorList>
    </citation>
    <scope>NUCLEOTIDE SEQUENCE</scope>
    <source>
        <strain evidence="1">MAFF235873</strain>
    </source>
</reference>
<gene>
    <name evidence="1" type="ORF">LX32DRAFT_643671</name>
</gene>
<proteinExistence type="predicted"/>
<evidence type="ECO:0000313" key="2">
    <source>
        <dbReference type="Proteomes" id="UP001232148"/>
    </source>
</evidence>
<protein>
    <submittedName>
        <fullName evidence="1">Uncharacterized protein</fullName>
    </submittedName>
</protein>
<keyword evidence="2" id="KW-1185">Reference proteome</keyword>
<dbReference type="AlphaFoldDB" id="A0AAD9H8X3"/>
<dbReference type="Proteomes" id="UP001232148">
    <property type="component" value="Unassembled WGS sequence"/>
</dbReference>